<dbReference type="InterPro" id="IPR015422">
    <property type="entry name" value="PyrdxlP-dep_Trfase_small"/>
</dbReference>
<dbReference type="AlphaFoldDB" id="X1SPQ8"/>
<dbReference type="PANTHER" id="PTHR30244:SF34">
    <property type="entry name" value="DTDP-4-AMINO-4,6-DIDEOXYGALACTOSE TRANSAMINASE"/>
    <property type="match status" value="1"/>
</dbReference>
<dbReference type="PANTHER" id="PTHR30244">
    <property type="entry name" value="TRANSAMINASE"/>
    <property type="match status" value="1"/>
</dbReference>
<accession>X1SPQ8</accession>
<dbReference type="InterPro" id="IPR015421">
    <property type="entry name" value="PyrdxlP-dep_Trfase_major"/>
</dbReference>
<dbReference type="GO" id="GO:0008483">
    <property type="term" value="F:transaminase activity"/>
    <property type="evidence" value="ECO:0007669"/>
    <property type="project" value="TreeGrafter"/>
</dbReference>
<proteinExistence type="predicted"/>
<dbReference type="Gene3D" id="3.90.1150.10">
    <property type="entry name" value="Aspartate Aminotransferase, domain 1"/>
    <property type="match status" value="1"/>
</dbReference>
<reference evidence="1" key="1">
    <citation type="journal article" date="2014" name="Front. Microbiol.">
        <title>High frequency of phylogenetically diverse reductive dehalogenase-homologous genes in deep subseafloor sedimentary metagenomes.</title>
        <authorList>
            <person name="Kawai M."/>
            <person name="Futagami T."/>
            <person name="Toyoda A."/>
            <person name="Takaki Y."/>
            <person name="Nishi S."/>
            <person name="Hori S."/>
            <person name="Arai W."/>
            <person name="Tsubouchi T."/>
            <person name="Morono Y."/>
            <person name="Uchiyama I."/>
            <person name="Ito T."/>
            <person name="Fujiyama A."/>
            <person name="Inagaki F."/>
            <person name="Takami H."/>
        </authorList>
    </citation>
    <scope>NUCLEOTIDE SEQUENCE</scope>
    <source>
        <strain evidence="1">Expedition CK06-06</strain>
    </source>
</reference>
<dbReference type="InterPro" id="IPR000653">
    <property type="entry name" value="DegT/StrS_aminotransferase"/>
</dbReference>
<protein>
    <submittedName>
        <fullName evidence="1">Uncharacterized protein</fullName>
    </submittedName>
</protein>
<organism evidence="1">
    <name type="scientific">marine sediment metagenome</name>
    <dbReference type="NCBI Taxonomy" id="412755"/>
    <lineage>
        <taxon>unclassified sequences</taxon>
        <taxon>metagenomes</taxon>
        <taxon>ecological metagenomes</taxon>
    </lineage>
</organism>
<dbReference type="GO" id="GO:0000271">
    <property type="term" value="P:polysaccharide biosynthetic process"/>
    <property type="evidence" value="ECO:0007669"/>
    <property type="project" value="TreeGrafter"/>
</dbReference>
<gene>
    <name evidence="1" type="ORF">S12H4_29128</name>
</gene>
<comment type="caution">
    <text evidence="1">The sequence shown here is derived from an EMBL/GenBank/DDBJ whole genome shotgun (WGS) entry which is preliminary data.</text>
</comment>
<evidence type="ECO:0000313" key="1">
    <source>
        <dbReference type="EMBL" id="GAI95032.1"/>
    </source>
</evidence>
<name>X1SPQ8_9ZZZZ</name>
<dbReference type="EMBL" id="BARW01016778">
    <property type="protein sequence ID" value="GAI95032.1"/>
    <property type="molecule type" value="Genomic_DNA"/>
</dbReference>
<dbReference type="GO" id="GO:0030170">
    <property type="term" value="F:pyridoxal phosphate binding"/>
    <property type="evidence" value="ECO:0007669"/>
    <property type="project" value="TreeGrafter"/>
</dbReference>
<dbReference type="SUPFAM" id="SSF53383">
    <property type="entry name" value="PLP-dependent transferases"/>
    <property type="match status" value="1"/>
</dbReference>
<dbReference type="Pfam" id="PF01041">
    <property type="entry name" value="DegT_DnrJ_EryC1"/>
    <property type="match status" value="1"/>
</dbReference>
<sequence>MVTTGNRKWAEEMRMKSLHGISTDAWKRYSAEGFRPYDTIYPGYKYNMTDIQASLGLHQLKRLEDSLRIREKHWKRYDEAFSEIRQITIPLDEESIKHARHLYTILLDLDRLKITRNEFIAALKAENIGTGVHFTAVHLHSYYRKTFGWKRGDCPNAEYISDRTVSLPLSAKLTEEDVDDVIKAVQKVIEHFRR</sequence>
<dbReference type="InterPro" id="IPR015424">
    <property type="entry name" value="PyrdxlP-dep_Trfase"/>
</dbReference>
<dbReference type="Gene3D" id="3.40.640.10">
    <property type="entry name" value="Type I PLP-dependent aspartate aminotransferase-like (Major domain)"/>
    <property type="match status" value="1"/>
</dbReference>